<proteinExistence type="predicted"/>
<keyword evidence="2" id="KW-1185">Reference proteome</keyword>
<protein>
    <submittedName>
        <fullName evidence="1">Uncharacterized protein</fullName>
    </submittedName>
</protein>
<dbReference type="EMBL" id="JAINUF010000004">
    <property type="protein sequence ID" value="KAJ8363803.1"/>
    <property type="molecule type" value="Genomic_DNA"/>
</dbReference>
<dbReference type="AlphaFoldDB" id="A0A9Q1FQE4"/>
<organism evidence="1 2">
    <name type="scientific">Synaphobranchus kaupii</name>
    <name type="common">Kaup's arrowtooth eel</name>
    <dbReference type="NCBI Taxonomy" id="118154"/>
    <lineage>
        <taxon>Eukaryota</taxon>
        <taxon>Metazoa</taxon>
        <taxon>Chordata</taxon>
        <taxon>Craniata</taxon>
        <taxon>Vertebrata</taxon>
        <taxon>Euteleostomi</taxon>
        <taxon>Actinopterygii</taxon>
        <taxon>Neopterygii</taxon>
        <taxon>Teleostei</taxon>
        <taxon>Anguilliformes</taxon>
        <taxon>Synaphobranchidae</taxon>
        <taxon>Synaphobranchus</taxon>
    </lineage>
</organism>
<name>A0A9Q1FQE4_SYNKA</name>
<reference evidence="1" key="1">
    <citation type="journal article" date="2023" name="Science">
        <title>Genome structures resolve the early diversification of teleost fishes.</title>
        <authorList>
            <person name="Parey E."/>
            <person name="Louis A."/>
            <person name="Montfort J."/>
            <person name="Bouchez O."/>
            <person name="Roques C."/>
            <person name="Iampietro C."/>
            <person name="Lluch J."/>
            <person name="Castinel A."/>
            <person name="Donnadieu C."/>
            <person name="Desvignes T."/>
            <person name="Floi Bucao C."/>
            <person name="Jouanno E."/>
            <person name="Wen M."/>
            <person name="Mejri S."/>
            <person name="Dirks R."/>
            <person name="Jansen H."/>
            <person name="Henkel C."/>
            <person name="Chen W.J."/>
            <person name="Zahm M."/>
            <person name="Cabau C."/>
            <person name="Klopp C."/>
            <person name="Thompson A.W."/>
            <person name="Robinson-Rechavi M."/>
            <person name="Braasch I."/>
            <person name="Lecointre G."/>
            <person name="Bobe J."/>
            <person name="Postlethwait J.H."/>
            <person name="Berthelot C."/>
            <person name="Roest Crollius H."/>
            <person name="Guiguen Y."/>
        </authorList>
    </citation>
    <scope>NUCLEOTIDE SEQUENCE</scope>
    <source>
        <strain evidence="1">WJC10195</strain>
    </source>
</reference>
<evidence type="ECO:0000313" key="1">
    <source>
        <dbReference type="EMBL" id="KAJ8363803.1"/>
    </source>
</evidence>
<accession>A0A9Q1FQE4</accession>
<sequence>MLNRVGEPLCFSVESWAQSPPHPCRKKALGNLRLTRLLSMKRSVQKAAASHSGSVPGPLLIPPVCAHVHYRDELGFRFLRAELRNERLRRSAGGPRRRTAALLTRVWEEEVE</sequence>
<dbReference type="Proteomes" id="UP001152622">
    <property type="component" value="Chromosome 4"/>
</dbReference>
<evidence type="ECO:0000313" key="2">
    <source>
        <dbReference type="Proteomes" id="UP001152622"/>
    </source>
</evidence>
<gene>
    <name evidence="1" type="ORF">SKAU_G00126340</name>
</gene>
<comment type="caution">
    <text evidence="1">The sequence shown here is derived from an EMBL/GenBank/DDBJ whole genome shotgun (WGS) entry which is preliminary data.</text>
</comment>